<dbReference type="VEuPathDB" id="AmoebaDB:NAEGRDRAFT_48898"/>
<organism evidence="3">
    <name type="scientific">Naegleria gruberi</name>
    <name type="common">Amoeba</name>
    <dbReference type="NCBI Taxonomy" id="5762"/>
    <lineage>
        <taxon>Eukaryota</taxon>
        <taxon>Discoba</taxon>
        <taxon>Heterolobosea</taxon>
        <taxon>Tetramitia</taxon>
        <taxon>Eutetramitia</taxon>
        <taxon>Vahlkampfiidae</taxon>
        <taxon>Naegleria</taxon>
    </lineage>
</organism>
<evidence type="ECO:0000259" key="1">
    <source>
        <dbReference type="Pfam" id="PF09820"/>
    </source>
</evidence>
<accession>D2VEH6</accession>
<dbReference type="PANTHER" id="PTHR34825:SF1">
    <property type="entry name" value="AAA-ATPASE-LIKE DOMAIN-CONTAINING PROTEIN"/>
    <property type="match status" value="1"/>
</dbReference>
<evidence type="ECO:0000313" key="3">
    <source>
        <dbReference type="Proteomes" id="UP000006671"/>
    </source>
</evidence>
<evidence type="ECO:0000313" key="2">
    <source>
        <dbReference type="EMBL" id="EFC44880.1"/>
    </source>
</evidence>
<feature type="domain" description="AAA-ATPase-like" evidence="1">
    <location>
        <begin position="160"/>
        <end position="370"/>
    </location>
</feature>
<sequence>MSLSVRVHILFDKQESTVKAMSEDSLIGSLLDEYSGFEFTCGHLLNYEDTWHSFGETQIIVSATACDDVVIVKIITNNKTTSITTKMSSKRPLGAAFALFEQVAYQQNKRSQQWSYCYENKPIRGDDSLQELLIQELLWGDEISIVAFSALVSCYPGITFSNTCDKEMLLFDKSLFIEHVLEKRKSQHSLILRPRRFGKSFNLNMLSYFLDINQTATSEKLFKDLKIMQREDLCKLHMNKYPVVLISFNGVVSNSLEETRCNILHLLTKLVNEFGYLLNSETLTDSDKQKLLEYQKQTDTFALEHLIECLHKHHQSKVVLLIDEYDSPLMGSVYMSFRKEIFEIFANIFSFLKRNESIEFSLFMGIVLLTDMGYLSGLNNLCYYSTQSDEIFTTEFGITQPELSSALKRIRGKDYPGLDTEFKELNHWYNGYNVDGNSKLVFNMWSLCSYFALGKISDYWISTGTTGELVQILNIESSDDIEMIDDLETLKNGGEIEIDMSLDVDVTIFTCGQIKRKHELFWKLMFYSGYLTGSKTSQTSNVRESCSQITYTLKNPFFLRCPNEEVRSNIQNSFIAKIGTCNRSWNESKTDVPSTPAWMR</sequence>
<dbReference type="SUPFAM" id="SSF52540">
    <property type="entry name" value="P-loop containing nucleoside triphosphate hydrolases"/>
    <property type="match status" value="1"/>
</dbReference>
<dbReference type="KEGG" id="ngr:NAEGRDRAFT_48898"/>
<dbReference type="STRING" id="5762.D2VEH6"/>
<keyword evidence="3" id="KW-1185">Reference proteome</keyword>
<reference evidence="2 3" key="1">
    <citation type="journal article" date="2010" name="Cell">
        <title>The genome of Naegleria gruberi illuminates early eukaryotic versatility.</title>
        <authorList>
            <person name="Fritz-Laylin L.K."/>
            <person name="Prochnik S.E."/>
            <person name="Ginger M.L."/>
            <person name="Dacks J.B."/>
            <person name="Carpenter M.L."/>
            <person name="Field M.C."/>
            <person name="Kuo A."/>
            <person name="Paredez A."/>
            <person name="Chapman J."/>
            <person name="Pham J."/>
            <person name="Shu S."/>
            <person name="Neupane R."/>
            <person name="Cipriano M."/>
            <person name="Mancuso J."/>
            <person name="Tu H."/>
            <person name="Salamov A."/>
            <person name="Lindquist E."/>
            <person name="Shapiro H."/>
            <person name="Lucas S."/>
            <person name="Grigoriev I.V."/>
            <person name="Cande W.Z."/>
            <person name="Fulton C."/>
            <person name="Rokhsar D.S."/>
            <person name="Dawson S.C."/>
        </authorList>
    </citation>
    <scope>NUCLEOTIDE SEQUENCE [LARGE SCALE GENOMIC DNA]</scope>
    <source>
        <strain evidence="2 3">NEG-M</strain>
    </source>
</reference>
<dbReference type="Proteomes" id="UP000006671">
    <property type="component" value="Unassembled WGS sequence"/>
</dbReference>
<protein>
    <submittedName>
        <fullName evidence="2">Predicted protein</fullName>
    </submittedName>
</protein>
<dbReference type="InParanoid" id="D2VEH6"/>
<dbReference type="PANTHER" id="PTHR34825">
    <property type="entry name" value="CONSERVED PROTEIN, WITH A WEAK D-GALACTARATE DEHYDRATASE/ALTRONATE HYDROLASE DOMAIN"/>
    <property type="match status" value="1"/>
</dbReference>
<dbReference type="EMBL" id="GG738866">
    <property type="protein sequence ID" value="EFC44880.1"/>
    <property type="molecule type" value="Genomic_DNA"/>
</dbReference>
<dbReference type="eggNOG" id="ENOG502S8YM">
    <property type="taxonomic scope" value="Eukaryota"/>
</dbReference>
<dbReference type="Pfam" id="PF09820">
    <property type="entry name" value="AAA-ATPase_like"/>
    <property type="match status" value="1"/>
</dbReference>
<dbReference type="AlphaFoldDB" id="D2VEH6"/>
<gene>
    <name evidence="2" type="ORF">NAEGRDRAFT_48898</name>
</gene>
<dbReference type="RefSeq" id="XP_002677624.1">
    <property type="nucleotide sequence ID" value="XM_002677578.1"/>
</dbReference>
<proteinExistence type="predicted"/>
<dbReference type="InterPro" id="IPR027417">
    <property type="entry name" value="P-loop_NTPase"/>
</dbReference>
<dbReference type="InterPro" id="IPR018631">
    <property type="entry name" value="AAA-ATPase-like_dom"/>
</dbReference>
<dbReference type="GeneID" id="8850191"/>
<dbReference type="OrthoDB" id="5584915at2759"/>
<name>D2VEH6_NAEGR</name>
<dbReference type="Gene3D" id="3.40.50.300">
    <property type="entry name" value="P-loop containing nucleotide triphosphate hydrolases"/>
    <property type="match status" value="1"/>
</dbReference>